<comment type="caution">
    <text evidence="1">The sequence shown here is derived from an EMBL/GenBank/DDBJ whole genome shotgun (WGS) entry which is preliminary data.</text>
</comment>
<reference evidence="2" key="1">
    <citation type="journal article" date="2019" name="Int. J. Syst. Evol. Microbiol.">
        <title>The Global Catalogue of Microorganisms (GCM) 10K type strain sequencing project: providing services to taxonomists for standard genome sequencing and annotation.</title>
        <authorList>
            <consortium name="The Broad Institute Genomics Platform"/>
            <consortium name="The Broad Institute Genome Sequencing Center for Infectious Disease"/>
            <person name="Wu L."/>
            <person name="Ma J."/>
        </authorList>
    </citation>
    <scope>NUCLEOTIDE SEQUENCE [LARGE SCALE GENOMIC DNA]</scope>
    <source>
        <strain evidence="2">CCM 7855</strain>
    </source>
</reference>
<dbReference type="PANTHER" id="PTHR48098">
    <property type="entry name" value="ENTEROCHELIN ESTERASE-RELATED"/>
    <property type="match status" value="1"/>
</dbReference>
<proteinExistence type="predicted"/>
<dbReference type="Gene3D" id="3.40.50.1820">
    <property type="entry name" value="alpha/beta hydrolase"/>
    <property type="match status" value="1"/>
</dbReference>
<dbReference type="PANTHER" id="PTHR48098:SF1">
    <property type="entry name" value="DIACYLGLYCEROL ACYLTRANSFERASE_MYCOLYLTRANSFERASE AG85A"/>
    <property type="match status" value="1"/>
</dbReference>
<dbReference type="EMBL" id="BMCS01000001">
    <property type="protein sequence ID" value="GGF11352.1"/>
    <property type="molecule type" value="Genomic_DNA"/>
</dbReference>
<dbReference type="InterPro" id="IPR029058">
    <property type="entry name" value="AB_hydrolase_fold"/>
</dbReference>
<gene>
    <name evidence="1" type="ORF">GCM10007298_04200</name>
</gene>
<dbReference type="InterPro" id="IPR000801">
    <property type="entry name" value="Esterase-like"/>
</dbReference>
<sequence length="286" mass="30455">MLGVNNWIGYYPTVGALVDAATGREPVPLGGIAAIRASRLRGQIPQGGRAFVLPRSAGDSFRARTEYVWLPPAWFDHGDHSFDVVVLIPGVINTPRDWIVSGGAIDSAQDWARRHSGRAPILVFADPSGALSNDTECVNGPRGRAETHLTTEMVRRLDSALADGRPRDLVVAGWSMGGTCAMTLAARHRQLFPRFISISGDPRPSVVGGPSATTRELFAGRRDALQQHSIVTLATAMPAGSVAGFLAASYRRGTPPGRSKEVQTVQMVSSALGRTRQVATTVVKPG</sequence>
<dbReference type="InterPro" id="IPR050583">
    <property type="entry name" value="Mycobacterial_A85_antigen"/>
</dbReference>
<dbReference type="Pfam" id="PF00756">
    <property type="entry name" value="Esterase"/>
    <property type="match status" value="1"/>
</dbReference>
<keyword evidence="2" id="KW-1185">Reference proteome</keyword>
<protein>
    <submittedName>
        <fullName evidence="1">Uncharacterized protein</fullName>
    </submittedName>
</protein>
<accession>A0ABQ1U5M6</accession>
<name>A0ABQ1U5M6_9NOCA</name>
<organism evidence="1 2">
    <name type="scientific">Williamsia phyllosphaerae</name>
    <dbReference type="NCBI Taxonomy" id="885042"/>
    <lineage>
        <taxon>Bacteria</taxon>
        <taxon>Bacillati</taxon>
        <taxon>Actinomycetota</taxon>
        <taxon>Actinomycetes</taxon>
        <taxon>Mycobacteriales</taxon>
        <taxon>Nocardiaceae</taxon>
        <taxon>Williamsia</taxon>
    </lineage>
</organism>
<evidence type="ECO:0000313" key="1">
    <source>
        <dbReference type="EMBL" id="GGF11352.1"/>
    </source>
</evidence>
<evidence type="ECO:0000313" key="2">
    <source>
        <dbReference type="Proteomes" id="UP000632454"/>
    </source>
</evidence>
<dbReference type="SUPFAM" id="SSF53474">
    <property type="entry name" value="alpha/beta-Hydrolases"/>
    <property type="match status" value="1"/>
</dbReference>
<dbReference type="Proteomes" id="UP000632454">
    <property type="component" value="Unassembled WGS sequence"/>
</dbReference>